<dbReference type="GO" id="GO:0016491">
    <property type="term" value="F:oxidoreductase activity"/>
    <property type="evidence" value="ECO:0007669"/>
    <property type="project" value="UniProtKB-KW"/>
</dbReference>
<keyword evidence="4" id="KW-0521">NADP</keyword>
<dbReference type="GO" id="GO:0000166">
    <property type="term" value="F:nucleotide binding"/>
    <property type="evidence" value="ECO:0007669"/>
    <property type="project" value="UniProtKB-KW"/>
</dbReference>
<dbReference type="EC" id="6.3.2.34" evidence="9"/>
<evidence type="ECO:0000256" key="1">
    <source>
        <dbReference type="ARBA" id="ARBA00022630"/>
    </source>
</evidence>
<dbReference type="InterPro" id="IPR000415">
    <property type="entry name" value="Nitroreductase-like"/>
</dbReference>
<comment type="caution">
    <text evidence="9">The sequence shown here is derived from an EMBL/GenBank/DDBJ whole genome shotgun (WGS) entry which is preliminary data.</text>
</comment>
<gene>
    <name evidence="9" type="primary">fbiB_9</name>
    <name evidence="9" type="ORF">SDC9_32101</name>
</gene>
<dbReference type="InterPro" id="IPR029479">
    <property type="entry name" value="Nitroreductase"/>
</dbReference>
<dbReference type="CDD" id="cd02145">
    <property type="entry name" value="BluB"/>
    <property type="match status" value="1"/>
</dbReference>
<sequence length="434" mass="48100">MLFAHLKHILGLGRLRQRGPLGAKDEFTLAAIAKTSGNWPSSAPGTPPRSRSAEKADHVRARRAGNSPKSPVLSPRGEDRRRVFQQYRLEPALRHRCETFVRLMPPYRPDLLNIAPEPARLNVRLRAASGREIRASSGAPLGENREAGANPARARRCIGDRLAQATGAGPGKAPGRDDPEPEDRPDVIAPRGGARGALNCPRLKMPLTMPAEAVVPQPARQFDDRERQTLYDIINARRDVRNEFRPDPVDPAALRRILAAAHAAPSVGLMQPWDFLLIRDPERRAEVHAAFLRANAEAEEMFDGDRKALYRSLKLEGILTAPLNICVTCDRSRGGKVVLGRTHNRDMDLYSTVCAVQNLWLAARAEGVGIGWVSIFRPEDLRGLLGIPDHVEIVAYLCAGYVDDLYTKPELEARGWRKRLALESVIHENGWPAR</sequence>
<dbReference type="GO" id="GO:0052619">
    <property type="term" value="F:coenzyme F420-1:gamma-L-glutamate ligase activity"/>
    <property type="evidence" value="ECO:0007669"/>
    <property type="project" value="UniProtKB-EC"/>
</dbReference>
<dbReference type="EMBL" id="VSSQ01000216">
    <property type="protein sequence ID" value="MPL86125.1"/>
    <property type="molecule type" value="Genomic_DNA"/>
</dbReference>
<name>A0A644V501_9ZZZZ</name>
<organism evidence="9">
    <name type="scientific">bioreactor metagenome</name>
    <dbReference type="NCBI Taxonomy" id="1076179"/>
    <lineage>
        <taxon>unclassified sequences</taxon>
        <taxon>metagenomes</taxon>
        <taxon>ecological metagenomes</taxon>
    </lineage>
</organism>
<dbReference type="SUPFAM" id="SSF55469">
    <property type="entry name" value="FMN-dependent nitroreductase-like"/>
    <property type="match status" value="1"/>
</dbReference>
<evidence type="ECO:0000256" key="7">
    <source>
        <dbReference type="SAM" id="MobiDB-lite"/>
    </source>
</evidence>
<evidence type="ECO:0000313" key="9">
    <source>
        <dbReference type="EMBL" id="MPL86125.1"/>
    </source>
</evidence>
<evidence type="ECO:0000256" key="6">
    <source>
        <dbReference type="ARBA" id="ARBA00023027"/>
    </source>
</evidence>
<dbReference type="PANTHER" id="PTHR23026">
    <property type="entry name" value="NADPH NITROREDUCTASE"/>
    <property type="match status" value="1"/>
</dbReference>
<keyword evidence="5" id="KW-0560">Oxidoreductase</keyword>
<dbReference type="Pfam" id="PF00881">
    <property type="entry name" value="Nitroreductase"/>
    <property type="match status" value="1"/>
</dbReference>
<evidence type="ECO:0000256" key="3">
    <source>
        <dbReference type="ARBA" id="ARBA00022741"/>
    </source>
</evidence>
<dbReference type="PANTHER" id="PTHR23026:SF90">
    <property type="entry name" value="IODOTYROSINE DEIODINASE 1"/>
    <property type="match status" value="1"/>
</dbReference>
<reference evidence="9" key="1">
    <citation type="submission" date="2019-08" db="EMBL/GenBank/DDBJ databases">
        <authorList>
            <person name="Kucharzyk K."/>
            <person name="Murdoch R.W."/>
            <person name="Higgins S."/>
            <person name="Loffler F."/>
        </authorList>
    </citation>
    <scope>NUCLEOTIDE SEQUENCE</scope>
</reference>
<dbReference type="InterPro" id="IPR050627">
    <property type="entry name" value="Nitroreductase/BluB"/>
</dbReference>
<keyword evidence="3" id="KW-0547">Nucleotide-binding</keyword>
<dbReference type="Gene3D" id="3.40.109.10">
    <property type="entry name" value="NADH Oxidase"/>
    <property type="match status" value="1"/>
</dbReference>
<evidence type="ECO:0000256" key="4">
    <source>
        <dbReference type="ARBA" id="ARBA00022857"/>
    </source>
</evidence>
<dbReference type="NCBIfam" id="TIGR02476">
    <property type="entry name" value="BluB"/>
    <property type="match status" value="1"/>
</dbReference>
<evidence type="ECO:0000256" key="2">
    <source>
        <dbReference type="ARBA" id="ARBA00022643"/>
    </source>
</evidence>
<feature type="domain" description="Nitroreductase" evidence="8">
    <location>
        <begin position="234"/>
        <end position="401"/>
    </location>
</feature>
<protein>
    <submittedName>
        <fullName evidence="9">Coenzyme F420:L-glutamate ligase</fullName>
        <ecNumber evidence="9">6.3.2.34</ecNumber>
    </submittedName>
</protein>
<dbReference type="FunFam" id="3.40.109.10:FF:000013">
    <property type="entry name" value="5,6-dimethylbenzimidazole synthase"/>
    <property type="match status" value="1"/>
</dbReference>
<feature type="region of interest" description="Disordered" evidence="7">
    <location>
        <begin position="36"/>
        <end position="79"/>
    </location>
</feature>
<evidence type="ECO:0000256" key="5">
    <source>
        <dbReference type="ARBA" id="ARBA00023002"/>
    </source>
</evidence>
<keyword evidence="1" id="KW-0285">Flavoprotein</keyword>
<evidence type="ECO:0000259" key="8">
    <source>
        <dbReference type="Pfam" id="PF00881"/>
    </source>
</evidence>
<feature type="compositionally biased region" description="Basic and acidic residues" evidence="7">
    <location>
        <begin position="174"/>
        <end position="186"/>
    </location>
</feature>
<accession>A0A644V501</accession>
<feature type="region of interest" description="Disordered" evidence="7">
    <location>
        <begin position="162"/>
        <end position="200"/>
    </location>
</feature>
<keyword evidence="9" id="KW-0436">Ligase</keyword>
<dbReference type="InterPro" id="IPR012825">
    <property type="entry name" value="BluB"/>
</dbReference>
<dbReference type="AlphaFoldDB" id="A0A644V501"/>
<proteinExistence type="predicted"/>
<keyword evidence="2" id="KW-0288">FMN</keyword>
<keyword evidence="6" id="KW-0520">NAD</keyword>